<keyword evidence="4" id="KW-0509">mRNA transport</keyword>
<dbReference type="PANTHER" id="PTHR12084:SF0">
    <property type="entry name" value="NUCLEAR PORE GLYCOPROTEIN P62"/>
    <property type="match status" value="1"/>
</dbReference>
<name>B8C2B6_THAPS</name>
<dbReference type="GO" id="GO:0006405">
    <property type="term" value="P:RNA export from nucleus"/>
    <property type="evidence" value="ECO:0000318"/>
    <property type="project" value="GO_Central"/>
</dbReference>
<keyword evidence="12" id="KW-1185">Reference proteome</keyword>
<dbReference type="KEGG" id="tps:THAPSDRAFT_5225"/>
<dbReference type="InterPro" id="IPR026010">
    <property type="entry name" value="NSP1/NUP62"/>
</dbReference>
<comment type="similarity">
    <text evidence="2">Belongs to the nucleoporin NSP1/NUP62 family.</text>
</comment>
<keyword evidence="8" id="KW-0539">Nucleus</keyword>
<evidence type="ECO:0000256" key="3">
    <source>
        <dbReference type="ARBA" id="ARBA00022448"/>
    </source>
</evidence>
<keyword evidence="3" id="KW-0813">Transport</keyword>
<protein>
    <recommendedName>
        <fullName evidence="10">Nucleoporin NSP1-like C-terminal domain-containing protein</fullName>
    </recommendedName>
</protein>
<sequence length="472" mass="47877">MGFSFGAPSTNAPAPSGGGFSFGTSAATTDAAKTATPSTGGFNFGGTPAATTDASKTAAPSTGGFSFGGSAAASTTSAAATPATNGGGLFGSTAGSGDAAKAPAPSFGGISFGAPKSAEESKVAAPSGGGFSFGGANVAAPSDTKTEAIKPPAAAGGFSFGGATSTAGTTTTTDEKKDASATPAPAMGGFSFGGASTTTDTTKDASATSSTPAAKSLFGAVETPAPKAPSPVKTPNDGAVTPGFASPHATTVGASSSTTTSTTPSSKPQMIEPPPIEYQSLTIEQILNRFQSELETDTISFLQEAQRISQYDATLRDTQHSLSELTNMVSRLMLHQSEVDTQLQGIGSYQRELGTTLDQLERNVDELFAAQSGISIQDADIEREKAYERALEVDYKLEQMGNVLENVVSDLNAAQERVWSSSRGEETKDEEVGKIIGVFNAHHETLAYLESKARAVEADMMMVSQVLAKSGN</sequence>
<feature type="compositionally biased region" description="Low complexity" evidence="9">
    <location>
        <begin position="58"/>
        <end position="84"/>
    </location>
</feature>
<dbReference type="HOGENOM" id="CLU_579419_0_0_1"/>
<evidence type="ECO:0000256" key="5">
    <source>
        <dbReference type="ARBA" id="ARBA00022927"/>
    </source>
</evidence>
<evidence type="ECO:0000256" key="8">
    <source>
        <dbReference type="ARBA" id="ARBA00023242"/>
    </source>
</evidence>
<dbReference type="OMA" id="DIFRAPY"/>
<dbReference type="GO" id="GO:0005543">
    <property type="term" value="F:phospholipid binding"/>
    <property type="evidence" value="ECO:0000318"/>
    <property type="project" value="GO_Central"/>
</dbReference>
<feature type="domain" description="Nucleoporin NSP1-like C-terminal" evidence="10">
    <location>
        <begin position="265"/>
        <end position="371"/>
    </location>
</feature>
<keyword evidence="5" id="KW-0653">Protein transport</keyword>
<reference evidence="11 12" key="2">
    <citation type="journal article" date="2008" name="Nature">
        <title>The Phaeodactylum genome reveals the evolutionary history of diatom genomes.</title>
        <authorList>
            <person name="Bowler C."/>
            <person name="Allen A.E."/>
            <person name="Badger J.H."/>
            <person name="Grimwood J."/>
            <person name="Jabbari K."/>
            <person name="Kuo A."/>
            <person name="Maheswari U."/>
            <person name="Martens C."/>
            <person name="Maumus F."/>
            <person name="Otillar R.P."/>
            <person name="Rayko E."/>
            <person name="Salamov A."/>
            <person name="Vandepoele K."/>
            <person name="Beszteri B."/>
            <person name="Gruber A."/>
            <person name="Heijde M."/>
            <person name="Katinka M."/>
            <person name="Mock T."/>
            <person name="Valentin K."/>
            <person name="Verret F."/>
            <person name="Berges J.A."/>
            <person name="Brownlee C."/>
            <person name="Cadoret J.P."/>
            <person name="Chiovitti A."/>
            <person name="Choi C.J."/>
            <person name="Coesel S."/>
            <person name="De Martino A."/>
            <person name="Detter J.C."/>
            <person name="Durkin C."/>
            <person name="Falciatore A."/>
            <person name="Fournet J."/>
            <person name="Haruta M."/>
            <person name="Huysman M.J."/>
            <person name="Jenkins B.D."/>
            <person name="Jiroutova K."/>
            <person name="Jorgensen R.E."/>
            <person name="Joubert Y."/>
            <person name="Kaplan A."/>
            <person name="Kroger N."/>
            <person name="Kroth P.G."/>
            <person name="La Roche J."/>
            <person name="Lindquist E."/>
            <person name="Lommer M."/>
            <person name="Martin-Jezequel V."/>
            <person name="Lopez P.J."/>
            <person name="Lucas S."/>
            <person name="Mangogna M."/>
            <person name="McGinnis K."/>
            <person name="Medlin L.K."/>
            <person name="Montsant A."/>
            <person name="Oudot-Le Secq M.P."/>
            <person name="Napoli C."/>
            <person name="Obornik M."/>
            <person name="Parker M.S."/>
            <person name="Petit J.L."/>
            <person name="Porcel B.M."/>
            <person name="Poulsen N."/>
            <person name="Robison M."/>
            <person name="Rychlewski L."/>
            <person name="Rynearson T.A."/>
            <person name="Schmutz J."/>
            <person name="Shapiro H."/>
            <person name="Siaut M."/>
            <person name="Stanley M."/>
            <person name="Sussman M.R."/>
            <person name="Taylor A.R."/>
            <person name="Vardi A."/>
            <person name="von Dassow P."/>
            <person name="Vyverman W."/>
            <person name="Willis A."/>
            <person name="Wyrwicz L.S."/>
            <person name="Rokhsar D.S."/>
            <person name="Weissenbach J."/>
            <person name="Armbrust E.V."/>
            <person name="Green B.R."/>
            <person name="Van de Peer Y."/>
            <person name="Grigoriev I.V."/>
        </authorList>
    </citation>
    <scope>NUCLEOTIDE SEQUENCE [LARGE SCALE GENOMIC DNA]</scope>
    <source>
        <strain evidence="11 12">CCMP1335</strain>
    </source>
</reference>
<dbReference type="AlphaFoldDB" id="B8C2B6"/>
<evidence type="ECO:0000256" key="7">
    <source>
        <dbReference type="ARBA" id="ARBA00023132"/>
    </source>
</evidence>
<evidence type="ECO:0000313" key="11">
    <source>
        <dbReference type="EMBL" id="EED92356.1"/>
    </source>
</evidence>
<reference evidence="11 12" key="1">
    <citation type="journal article" date="2004" name="Science">
        <title>The genome of the diatom Thalassiosira pseudonana: ecology, evolution, and metabolism.</title>
        <authorList>
            <person name="Armbrust E.V."/>
            <person name="Berges J.A."/>
            <person name="Bowler C."/>
            <person name="Green B.R."/>
            <person name="Martinez D."/>
            <person name="Putnam N.H."/>
            <person name="Zhou S."/>
            <person name="Allen A.E."/>
            <person name="Apt K.E."/>
            <person name="Bechner M."/>
            <person name="Brzezinski M.A."/>
            <person name="Chaal B.K."/>
            <person name="Chiovitti A."/>
            <person name="Davis A.K."/>
            <person name="Demarest M.S."/>
            <person name="Detter J.C."/>
            <person name="Glavina T."/>
            <person name="Goodstein D."/>
            <person name="Hadi M.Z."/>
            <person name="Hellsten U."/>
            <person name="Hildebrand M."/>
            <person name="Jenkins B.D."/>
            <person name="Jurka J."/>
            <person name="Kapitonov V.V."/>
            <person name="Kroger N."/>
            <person name="Lau W.W."/>
            <person name="Lane T.W."/>
            <person name="Larimer F.W."/>
            <person name="Lippmeier J.C."/>
            <person name="Lucas S."/>
            <person name="Medina M."/>
            <person name="Montsant A."/>
            <person name="Obornik M."/>
            <person name="Parker M.S."/>
            <person name="Palenik B."/>
            <person name="Pazour G.J."/>
            <person name="Richardson P.M."/>
            <person name="Rynearson T.A."/>
            <person name="Saito M.A."/>
            <person name="Schwartz D.C."/>
            <person name="Thamatrakoln K."/>
            <person name="Valentin K."/>
            <person name="Vardi A."/>
            <person name="Wilkerson F.P."/>
            <person name="Rokhsar D.S."/>
        </authorList>
    </citation>
    <scope>NUCLEOTIDE SEQUENCE [LARGE SCALE GENOMIC DNA]</scope>
    <source>
        <strain evidence="11 12">CCMP1335</strain>
    </source>
</reference>
<feature type="region of interest" description="Disordered" evidence="9">
    <location>
        <begin position="1"/>
        <end position="273"/>
    </location>
</feature>
<dbReference type="Gene3D" id="1.20.5.170">
    <property type="match status" value="1"/>
</dbReference>
<comment type="subcellular location">
    <subcellularLocation>
        <location evidence="1">Nucleus</location>
        <location evidence="1">Nuclear pore complex</location>
    </subcellularLocation>
</comment>
<dbReference type="EMBL" id="CM000642">
    <property type="protein sequence ID" value="EED92356.1"/>
    <property type="molecule type" value="Genomic_DNA"/>
</dbReference>
<keyword evidence="6" id="KW-0811">Translocation</keyword>
<dbReference type="GO" id="GO:0006606">
    <property type="term" value="P:protein import into nucleus"/>
    <property type="evidence" value="ECO:0000318"/>
    <property type="project" value="GO_Central"/>
</dbReference>
<evidence type="ECO:0000256" key="1">
    <source>
        <dbReference type="ARBA" id="ARBA00004567"/>
    </source>
</evidence>
<dbReference type="InParanoid" id="B8C2B6"/>
<evidence type="ECO:0000259" key="10">
    <source>
        <dbReference type="Pfam" id="PF05064"/>
    </source>
</evidence>
<dbReference type="PANTHER" id="PTHR12084">
    <property type="entry name" value="NUCLEAR PORE GLYCOPROTEIN P62-RELATED"/>
    <property type="match status" value="1"/>
</dbReference>
<feature type="compositionally biased region" description="Low complexity" evidence="9">
    <location>
        <begin position="184"/>
        <end position="216"/>
    </location>
</feature>
<organism evidence="11 12">
    <name type="scientific">Thalassiosira pseudonana</name>
    <name type="common">Marine diatom</name>
    <name type="synonym">Cyclotella nana</name>
    <dbReference type="NCBI Taxonomy" id="35128"/>
    <lineage>
        <taxon>Eukaryota</taxon>
        <taxon>Sar</taxon>
        <taxon>Stramenopiles</taxon>
        <taxon>Ochrophyta</taxon>
        <taxon>Bacillariophyta</taxon>
        <taxon>Coscinodiscophyceae</taxon>
        <taxon>Thalassiosirophycidae</taxon>
        <taxon>Thalassiosirales</taxon>
        <taxon>Thalassiosiraceae</taxon>
        <taxon>Thalassiosira</taxon>
    </lineage>
</organism>
<evidence type="ECO:0000313" key="12">
    <source>
        <dbReference type="Proteomes" id="UP000001449"/>
    </source>
</evidence>
<dbReference type="GO" id="GO:0017056">
    <property type="term" value="F:structural constituent of nuclear pore"/>
    <property type="evidence" value="ECO:0000318"/>
    <property type="project" value="GO_Central"/>
</dbReference>
<dbReference type="GeneID" id="7446410"/>
<keyword evidence="7" id="KW-0906">Nuclear pore complex</keyword>
<dbReference type="STRING" id="35128.B8C2B6"/>
<dbReference type="eggNOG" id="KOG2196">
    <property type="taxonomic scope" value="Eukaryota"/>
</dbReference>
<evidence type="ECO:0000256" key="2">
    <source>
        <dbReference type="ARBA" id="ARBA00005911"/>
    </source>
</evidence>
<dbReference type="Pfam" id="PF05064">
    <property type="entry name" value="Nsp1_C"/>
    <property type="match status" value="1"/>
</dbReference>
<feature type="compositionally biased region" description="Low complexity" evidence="9">
    <location>
        <begin position="250"/>
        <end position="266"/>
    </location>
</feature>
<feature type="compositionally biased region" description="Low complexity" evidence="9">
    <location>
        <begin position="153"/>
        <end position="172"/>
    </location>
</feature>
<dbReference type="Proteomes" id="UP000001449">
    <property type="component" value="Chromosome 5"/>
</dbReference>
<dbReference type="PaxDb" id="35128-Thaps5225"/>
<proteinExistence type="inferred from homology"/>
<evidence type="ECO:0000256" key="4">
    <source>
        <dbReference type="ARBA" id="ARBA00022816"/>
    </source>
</evidence>
<evidence type="ECO:0000256" key="6">
    <source>
        <dbReference type="ARBA" id="ARBA00023010"/>
    </source>
</evidence>
<dbReference type="GO" id="GO:0044613">
    <property type="term" value="C:nuclear pore central transport channel"/>
    <property type="evidence" value="ECO:0000318"/>
    <property type="project" value="GO_Central"/>
</dbReference>
<dbReference type="RefSeq" id="XP_002290604.1">
    <property type="nucleotide sequence ID" value="XM_002290568.1"/>
</dbReference>
<dbReference type="InterPro" id="IPR007758">
    <property type="entry name" value="Nucleoporin_NSP1_C"/>
</dbReference>
<gene>
    <name evidence="11" type="ORF">THAPSDRAFT_5225</name>
</gene>
<feature type="compositionally biased region" description="Low complexity" evidence="9">
    <location>
        <begin position="22"/>
        <end position="36"/>
    </location>
</feature>
<dbReference type="GO" id="GO:0051028">
    <property type="term" value="P:mRNA transport"/>
    <property type="evidence" value="ECO:0007669"/>
    <property type="project" value="UniProtKB-KW"/>
</dbReference>
<evidence type="ECO:0000256" key="9">
    <source>
        <dbReference type="SAM" id="MobiDB-lite"/>
    </source>
</evidence>
<accession>B8C2B6</accession>